<sequence>MRPDRYTPLGQVSLLIGFATIAVALALYLGDPARLIGAGATALAGLGAVALGLVFLRRADRQRQACFREGLTAIESITDDNLRDALHASLALSLTGVRISLAELTKLAATEATPPGKGTITVIGPHTQARKR</sequence>
<keyword evidence="3" id="KW-1185">Reference proteome</keyword>
<proteinExistence type="predicted"/>
<dbReference type="AlphaFoldDB" id="A0A7W7C8Z9"/>
<dbReference type="Proteomes" id="UP000533598">
    <property type="component" value="Unassembled WGS sequence"/>
</dbReference>
<accession>A0A7W7C8Z9</accession>
<keyword evidence="1" id="KW-1133">Transmembrane helix</keyword>
<evidence type="ECO:0000313" key="2">
    <source>
        <dbReference type="EMBL" id="MBB4676769.1"/>
    </source>
</evidence>
<protein>
    <submittedName>
        <fullName evidence="2">Uncharacterized protein</fullName>
    </submittedName>
</protein>
<feature type="transmembrane region" description="Helical" evidence="1">
    <location>
        <begin position="35"/>
        <end position="56"/>
    </location>
</feature>
<evidence type="ECO:0000313" key="3">
    <source>
        <dbReference type="Proteomes" id="UP000533598"/>
    </source>
</evidence>
<comment type="caution">
    <text evidence="2">The sequence shown here is derived from an EMBL/GenBank/DDBJ whole genome shotgun (WGS) entry which is preliminary data.</text>
</comment>
<dbReference type="EMBL" id="JACHMH010000001">
    <property type="protein sequence ID" value="MBB4676769.1"/>
    <property type="molecule type" value="Genomic_DNA"/>
</dbReference>
<feature type="transmembrane region" description="Helical" evidence="1">
    <location>
        <begin position="12"/>
        <end position="29"/>
    </location>
</feature>
<dbReference type="RefSeq" id="WP_185002548.1">
    <property type="nucleotide sequence ID" value="NZ_BAAAUI010000012.1"/>
</dbReference>
<gene>
    <name evidence="2" type="ORF">HNR67_002887</name>
</gene>
<keyword evidence="1" id="KW-0812">Transmembrane</keyword>
<keyword evidence="1" id="KW-0472">Membrane</keyword>
<name>A0A7W7C8Z9_9PSEU</name>
<reference evidence="2 3" key="1">
    <citation type="submission" date="2020-08" db="EMBL/GenBank/DDBJ databases">
        <title>Sequencing the genomes of 1000 actinobacteria strains.</title>
        <authorList>
            <person name="Klenk H.-P."/>
        </authorList>
    </citation>
    <scope>NUCLEOTIDE SEQUENCE [LARGE SCALE GENOMIC DNA]</scope>
    <source>
        <strain evidence="2 3">DSM 44230</strain>
    </source>
</reference>
<organism evidence="2 3">
    <name type="scientific">Crossiella cryophila</name>
    <dbReference type="NCBI Taxonomy" id="43355"/>
    <lineage>
        <taxon>Bacteria</taxon>
        <taxon>Bacillati</taxon>
        <taxon>Actinomycetota</taxon>
        <taxon>Actinomycetes</taxon>
        <taxon>Pseudonocardiales</taxon>
        <taxon>Pseudonocardiaceae</taxon>
        <taxon>Crossiella</taxon>
    </lineage>
</organism>
<evidence type="ECO:0000256" key="1">
    <source>
        <dbReference type="SAM" id="Phobius"/>
    </source>
</evidence>